<dbReference type="Pfam" id="PF12646">
    <property type="entry name" value="DUF3783"/>
    <property type="match status" value="1"/>
</dbReference>
<comment type="caution">
    <text evidence="1">The sequence shown here is derived from an EMBL/GenBank/DDBJ whole genome shotgun (WGS) entry which is preliminary data.</text>
</comment>
<evidence type="ECO:0000313" key="1">
    <source>
        <dbReference type="EMBL" id="TCS78949.1"/>
    </source>
</evidence>
<accession>A0A4R3K7W2</accession>
<evidence type="ECO:0000313" key="2">
    <source>
        <dbReference type="Proteomes" id="UP000295188"/>
    </source>
</evidence>
<dbReference type="Proteomes" id="UP000295188">
    <property type="component" value="Unassembled WGS sequence"/>
</dbReference>
<dbReference type="RefSeq" id="WP_165874474.1">
    <property type="nucleotide sequence ID" value="NZ_SMAA01000008.1"/>
</dbReference>
<reference evidence="1 2" key="1">
    <citation type="submission" date="2019-03" db="EMBL/GenBank/DDBJ databases">
        <title>Genomic Encyclopedia of Type Strains, Phase IV (KMG-IV): sequencing the most valuable type-strain genomes for metagenomic binning, comparative biology and taxonomic classification.</title>
        <authorList>
            <person name="Goeker M."/>
        </authorList>
    </citation>
    <scope>NUCLEOTIDE SEQUENCE [LARGE SCALE GENOMIC DNA]</scope>
    <source>
        <strain evidence="1 2">DSM 20467</strain>
    </source>
</reference>
<dbReference type="InterPro" id="IPR016621">
    <property type="entry name" value="UCP014543"/>
</dbReference>
<dbReference type="EMBL" id="SMAA01000008">
    <property type="protein sequence ID" value="TCS78949.1"/>
    <property type="molecule type" value="Genomic_DNA"/>
</dbReference>
<proteinExistence type="predicted"/>
<name>A0A4R3K7W2_9FIRM</name>
<organism evidence="1 2">
    <name type="scientific">Pectinatus cerevisiiphilus</name>
    <dbReference type="NCBI Taxonomy" id="86956"/>
    <lineage>
        <taxon>Bacteria</taxon>
        <taxon>Bacillati</taxon>
        <taxon>Bacillota</taxon>
        <taxon>Negativicutes</taxon>
        <taxon>Selenomonadales</taxon>
        <taxon>Selenomonadaceae</taxon>
        <taxon>Pectinatus</taxon>
    </lineage>
</organism>
<gene>
    <name evidence="1" type="ORF">EDC37_1088</name>
</gene>
<keyword evidence="2" id="KW-1185">Reference proteome</keyword>
<sequence>MRKIKNEEVLLYNFVEEQERQEVQQFFTALHINPIVVKQEDYCQKVGYLLGLTGFSVVEKNNEGDFDFSHKVMVFHNIKNKRLDDVLAKLHNASIATPYKAVVTPLNRFWSLKRLCLTMYKEHGAVIEQKKKQEKNV</sequence>
<dbReference type="AlphaFoldDB" id="A0A4R3K7W2"/>
<protein>
    <submittedName>
        <fullName evidence="1">Uncharacterized protein DUF3783</fullName>
    </submittedName>
</protein>